<dbReference type="InterPro" id="IPR001172">
    <property type="entry name" value="FliN_T3SS_HrcQb"/>
</dbReference>
<name>A0A0F8ZAQ6_9ZZZZ</name>
<dbReference type="GO" id="GO:0005886">
    <property type="term" value="C:plasma membrane"/>
    <property type="evidence" value="ECO:0007669"/>
    <property type="project" value="UniProtKB-SubCell"/>
</dbReference>
<feature type="domain" description="Flagellar motor switch protein FliN-like C-terminal" evidence="8">
    <location>
        <begin position="78"/>
        <end position="148"/>
    </location>
</feature>
<dbReference type="Pfam" id="PF01052">
    <property type="entry name" value="FliMN_C"/>
    <property type="match status" value="1"/>
</dbReference>
<keyword evidence="5" id="KW-0283">Flagellar rotation</keyword>
<evidence type="ECO:0000256" key="5">
    <source>
        <dbReference type="ARBA" id="ARBA00022779"/>
    </source>
</evidence>
<dbReference type="SUPFAM" id="SSF101801">
    <property type="entry name" value="Surface presentation of antigens (SPOA)"/>
    <property type="match status" value="1"/>
</dbReference>
<accession>A0A0F8ZAQ6</accession>
<dbReference type="GO" id="GO:0006935">
    <property type="term" value="P:chemotaxis"/>
    <property type="evidence" value="ECO:0007669"/>
    <property type="project" value="UniProtKB-KW"/>
</dbReference>
<dbReference type="EMBL" id="LAZR01048904">
    <property type="protein sequence ID" value="KKK90867.1"/>
    <property type="molecule type" value="Genomic_DNA"/>
</dbReference>
<evidence type="ECO:0000259" key="8">
    <source>
        <dbReference type="Pfam" id="PF01052"/>
    </source>
</evidence>
<comment type="similarity">
    <text evidence="2">Belongs to the FliN/MopA/SpaO family.</text>
</comment>
<comment type="subcellular location">
    <subcellularLocation>
        <location evidence="1">Cell membrane</location>
        <topology evidence="1">Peripheral membrane protein</topology>
        <orientation evidence="1">Cytoplasmic side</orientation>
    </subcellularLocation>
</comment>
<evidence type="ECO:0000256" key="3">
    <source>
        <dbReference type="ARBA" id="ARBA00022475"/>
    </source>
</evidence>
<sequence>MDKPDLQSPKDDDTAAEGKAPEPTPKTTEQDQPRADAFGNTASLGSDDAGVFPQLDTEDSRNALAPRPEAGGAGINAMLNVGLDVQIVLGQARMPISRLLELTRGSIVELNRKIGAPVDLMVSDRLVARGDLVKVGEDRLGVSLTQIVKDYVPD</sequence>
<feature type="region of interest" description="Disordered" evidence="7">
    <location>
        <begin position="1"/>
        <end position="69"/>
    </location>
</feature>
<dbReference type="InterPro" id="IPR036429">
    <property type="entry name" value="SpoA-like_sf"/>
</dbReference>
<dbReference type="Gene3D" id="2.30.330.10">
    <property type="entry name" value="SpoA-like"/>
    <property type="match status" value="1"/>
</dbReference>
<gene>
    <name evidence="9" type="ORF">LCGC14_2718680</name>
</gene>
<dbReference type="PRINTS" id="PR00956">
    <property type="entry name" value="FLGMOTORFLIN"/>
</dbReference>
<feature type="compositionally biased region" description="Basic and acidic residues" evidence="7">
    <location>
        <begin position="1"/>
        <end position="13"/>
    </location>
</feature>
<organism evidence="9">
    <name type="scientific">marine sediment metagenome</name>
    <dbReference type="NCBI Taxonomy" id="412755"/>
    <lineage>
        <taxon>unclassified sequences</taxon>
        <taxon>metagenomes</taxon>
        <taxon>ecological metagenomes</taxon>
    </lineage>
</organism>
<dbReference type="GO" id="GO:0009425">
    <property type="term" value="C:bacterial-type flagellum basal body"/>
    <property type="evidence" value="ECO:0007669"/>
    <property type="project" value="InterPro"/>
</dbReference>
<evidence type="ECO:0000313" key="9">
    <source>
        <dbReference type="EMBL" id="KKK90867.1"/>
    </source>
</evidence>
<evidence type="ECO:0000256" key="4">
    <source>
        <dbReference type="ARBA" id="ARBA00022500"/>
    </source>
</evidence>
<dbReference type="InterPro" id="IPR001543">
    <property type="entry name" value="FliN-like_C"/>
</dbReference>
<evidence type="ECO:0000256" key="2">
    <source>
        <dbReference type="ARBA" id="ARBA00009226"/>
    </source>
</evidence>
<comment type="caution">
    <text evidence="9">The sequence shown here is derived from an EMBL/GenBank/DDBJ whole genome shotgun (WGS) entry which is preliminary data.</text>
</comment>
<keyword evidence="3" id="KW-1003">Cell membrane</keyword>
<proteinExistence type="inferred from homology"/>
<dbReference type="InterPro" id="IPR051469">
    <property type="entry name" value="FliN/MopA/SpaO"/>
</dbReference>
<dbReference type="AlphaFoldDB" id="A0A0F8ZAQ6"/>
<reference evidence="9" key="1">
    <citation type="journal article" date="2015" name="Nature">
        <title>Complex archaea that bridge the gap between prokaryotes and eukaryotes.</title>
        <authorList>
            <person name="Spang A."/>
            <person name="Saw J.H."/>
            <person name="Jorgensen S.L."/>
            <person name="Zaremba-Niedzwiedzka K."/>
            <person name="Martijn J."/>
            <person name="Lind A.E."/>
            <person name="van Eijk R."/>
            <person name="Schleper C."/>
            <person name="Guy L."/>
            <person name="Ettema T.J."/>
        </authorList>
    </citation>
    <scope>NUCLEOTIDE SEQUENCE</scope>
</reference>
<dbReference type="GO" id="GO:0003774">
    <property type="term" value="F:cytoskeletal motor activity"/>
    <property type="evidence" value="ECO:0007669"/>
    <property type="project" value="InterPro"/>
</dbReference>
<evidence type="ECO:0000256" key="6">
    <source>
        <dbReference type="ARBA" id="ARBA00023136"/>
    </source>
</evidence>
<keyword evidence="4" id="KW-0145">Chemotaxis</keyword>
<protein>
    <recommendedName>
        <fullName evidence="8">Flagellar motor switch protein FliN-like C-terminal domain-containing protein</fullName>
    </recommendedName>
</protein>
<evidence type="ECO:0000256" key="7">
    <source>
        <dbReference type="SAM" id="MobiDB-lite"/>
    </source>
</evidence>
<dbReference type="GO" id="GO:0071973">
    <property type="term" value="P:bacterial-type flagellum-dependent cell motility"/>
    <property type="evidence" value="ECO:0007669"/>
    <property type="project" value="InterPro"/>
</dbReference>
<dbReference type="PANTHER" id="PTHR43484:SF1">
    <property type="entry name" value="FLAGELLAR MOTOR SWITCH PROTEIN FLIN"/>
    <property type="match status" value="1"/>
</dbReference>
<keyword evidence="6" id="KW-0472">Membrane</keyword>
<evidence type="ECO:0000256" key="1">
    <source>
        <dbReference type="ARBA" id="ARBA00004413"/>
    </source>
</evidence>
<dbReference type="PANTHER" id="PTHR43484">
    <property type="match status" value="1"/>
</dbReference>